<name>A0A4Y7KUH6_PAPSO</name>
<accession>A0A4Y7KUH6</accession>
<evidence type="ECO:0000313" key="2">
    <source>
        <dbReference type="Proteomes" id="UP000316621"/>
    </source>
</evidence>
<dbReference type="EMBL" id="CM010723">
    <property type="protein sequence ID" value="RZC76062.1"/>
    <property type="molecule type" value="Genomic_DNA"/>
</dbReference>
<sequence length="39" mass="3969">MECENNGGCRNGPNGYGVESMINGDQELMTSCNGGGGTD</sequence>
<dbReference type="Gramene" id="RZC76062">
    <property type="protein sequence ID" value="RZC76062"/>
    <property type="gene ID" value="C5167_000893"/>
</dbReference>
<proteinExistence type="predicted"/>
<evidence type="ECO:0000313" key="1">
    <source>
        <dbReference type="EMBL" id="RZC76062.1"/>
    </source>
</evidence>
<keyword evidence="2" id="KW-1185">Reference proteome</keyword>
<organism evidence="1 2">
    <name type="scientific">Papaver somniferum</name>
    <name type="common">Opium poppy</name>
    <dbReference type="NCBI Taxonomy" id="3469"/>
    <lineage>
        <taxon>Eukaryota</taxon>
        <taxon>Viridiplantae</taxon>
        <taxon>Streptophyta</taxon>
        <taxon>Embryophyta</taxon>
        <taxon>Tracheophyta</taxon>
        <taxon>Spermatophyta</taxon>
        <taxon>Magnoliopsida</taxon>
        <taxon>Ranunculales</taxon>
        <taxon>Papaveraceae</taxon>
        <taxon>Papaveroideae</taxon>
        <taxon>Papaver</taxon>
    </lineage>
</organism>
<dbReference type="Proteomes" id="UP000316621">
    <property type="component" value="Chromosome 9"/>
</dbReference>
<reference evidence="1 2" key="1">
    <citation type="journal article" date="2018" name="Science">
        <title>The opium poppy genome and morphinan production.</title>
        <authorList>
            <person name="Guo L."/>
            <person name="Winzer T."/>
            <person name="Yang X."/>
            <person name="Li Y."/>
            <person name="Ning Z."/>
            <person name="He Z."/>
            <person name="Teodor R."/>
            <person name="Lu Y."/>
            <person name="Bowser T.A."/>
            <person name="Graham I.A."/>
            <person name="Ye K."/>
        </authorList>
    </citation>
    <scope>NUCLEOTIDE SEQUENCE [LARGE SCALE GENOMIC DNA]</scope>
    <source>
        <strain evidence="2">cv. HN1</strain>
        <tissue evidence="1">Leaves</tissue>
    </source>
</reference>
<dbReference type="AlphaFoldDB" id="A0A4Y7KUH6"/>
<protein>
    <submittedName>
        <fullName evidence="1">Uncharacterized protein</fullName>
    </submittedName>
</protein>
<gene>
    <name evidence="1" type="ORF">C5167_000893</name>
</gene>